<reference evidence="4 5" key="2">
    <citation type="submission" date="2016-08" db="EMBL/GenBank/DDBJ databases">
        <title>Pervasive Adenine N6-methylation of Active Genes in Fungi.</title>
        <authorList>
            <consortium name="DOE Joint Genome Institute"/>
            <person name="Mondo S.J."/>
            <person name="Dannebaum R.O."/>
            <person name="Kuo R.C."/>
            <person name="Labutti K."/>
            <person name="Haridas S."/>
            <person name="Kuo A."/>
            <person name="Salamov A."/>
            <person name="Ahrendt S.R."/>
            <person name="Lipzen A."/>
            <person name="Sullivan W."/>
            <person name="Andreopoulos W.B."/>
            <person name="Clum A."/>
            <person name="Lindquist E."/>
            <person name="Daum C."/>
            <person name="Ramamoorthy G.K."/>
            <person name="Gryganskyi A."/>
            <person name="Culley D."/>
            <person name="Magnuson J.K."/>
            <person name="James T.Y."/>
            <person name="O'Malley M.A."/>
            <person name="Stajich J.E."/>
            <person name="Spatafora J.W."/>
            <person name="Visel A."/>
            <person name="Grigoriev I.V."/>
        </authorList>
    </citation>
    <scope>NUCLEOTIDE SEQUENCE [LARGE SCALE GENOMIC DNA]</scope>
    <source>
        <strain evidence="4 5">S4</strain>
    </source>
</reference>
<proteinExistence type="predicted"/>
<dbReference type="STRING" id="1754192.A0A1Y1X8I9"/>
<dbReference type="PROSITE" id="PS50088">
    <property type="entry name" value="ANK_REPEAT"/>
    <property type="match status" value="3"/>
</dbReference>
<dbReference type="InterPro" id="IPR002110">
    <property type="entry name" value="Ankyrin_rpt"/>
</dbReference>
<dbReference type="Proteomes" id="UP000193944">
    <property type="component" value="Unassembled WGS sequence"/>
</dbReference>
<evidence type="ECO:0000256" key="2">
    <source>
        <dbReference type="ARBA" id="ARBA00023043"/>
    </source>
</evidence>
<dbReference type="InterPro" id="IPR036770">
    <property type="entry name" value="Ankyrin_rpt-contain_sf"/>
</dbReference>
<evidence type="ECO:0000256" key="3">
    <source>
        <dbReference type="PROSITE-ProRule" id="PRU00023"/>
    </source>
</evidence>
<feature type="repeat" description="ANK" evidence="3">
    <location>
        <begin position="91"/>
        <end position="119"/>
    </location>
</feature>
<dbReference type="Pfam" id="PF13606">
    <property type="entry name" value="Ank_3"/>
    <property type="match status" value="1"/>
</dbReference>
<dbReference type="Gene3D" id="1.25.40.20">
    <property type="entry name" value="Ankyrin repeat-containing domain"/>
    <property type="match status" value="1"/>
</dbReference>
<reference evidence="4 5" key="1">
    <citation type="submission" date="2016-08" db="EMBL/GenBank/DDBJ databases">
        <title>A Parts List for Fungal Cellulosomes Revealed by Comparative Genomics.</title>
        <authorList>
            <consortium name="DOE Joint Genome Institute"/>
            <person name="Haitjema C.H."/>
            <person name="Gilmore S.P."/>
            <person name="Henske J.K."/>
            <person name="Solomon K.V."/>
            <person name="De Groot R."/>
            <person name="Kuo A."/>
            <person name="Mondo S.J."/>
            <person name="Salamov A.A."/>
            <person name="Labutti K."/>
            <person name="Zhao Z."/>
            <person name="Chiniquy J."/>
            <person name="Barry K."/>
            <person name="Brewer H.M."/>
            <person name="Purvine S.O."/>
            <person name="Wright A.T."/>
            <person name="Boxma B."/>
            <person name="Van Alen T."/>
            <person name="Hackstein J.H."/>
            <person name="Baker S.E."/>
            <person name="Grigoriev I.V."/>
            <person name="O'Malley M.A."/>
        </authorList>
    </citation>
    <scope>NUCLEOTIDE SEQUENCE [LARGE SCALE GENOMIC DNA]</scope>
    <source>
        <strain evidence="4 5">S4</strain>
    </source>
</reference>
<dbReference type="PANTHER" id="PTHR24171">
    <property type="entry name" value="ANKYRIN REPEAT DOMAIN-CONTAINING PROTEIN 39-RELATED"/>
    <property type="match status" value="1"/>
</dbReference>
<dbReference type="Pfam" id="PF12796">
    <property type="entry name" value="Ank_2"/>
    <property type="match status" value="1"/>
</dbReference>
<accession>A0A1Y1X8I9</accession>
<dbReference type="PANTHER" id="PTHR24171:SF9">
    <property type="entry name" value="ANKYRIN REPEAT DOMAIN-CONTAINING PROTEIN 39"/>
    <property type="match status" value="1"/>
</dbReference>
<comment type="caution">
    <text evidence="4">The sequence shown here is derived from an EMBL/GenBank/DDBJ whole genome shotgun (WGS) entry which is preliminary data.</text>
</comment>
<dbReference type="PROSITE" id="PS50297">
    <property type="entry name" value="ANK_REP_REGION"/>
    <property type="match status" value="2"/>
</dbReference>
<dbReference type="OrthoDB" id="2135964at2759"/>
<dbReference type="AlphaFoldDB" id="A0A1Y1X8I9"/>
<dbReference type="SMART" id="SM00248">
    <property type="entry name" value="ANK"/>
    <property type="match status" value="4"/>
</dbReference>
<evidence type="ECO:0000313" key="5">
    <source>
        <dbReference type="Proteomes" id="UP000193944"/>
    </source>
</evidence>
<feature type="repeat" description="ANK" evidence="3">
    <location>
        <begin position="26"/>
        <end position="58"/>
    </location>
</feature>
<dbReference type="SUPFAM" id="SSF48403">
    <property type="entry name" value="Ankyrin repeat"/>
    <property type="match status" value="1"/>
</dbReference>
<feature type="repeat" description="ANK" evidence="3">
    <location>
        <begin position="1"/>
        <end position="25"/>
    </location>
</feature>
<dbReference type="PRINTS" id="PR01415">
    <property type="entry name" value="ANKYRIN"/>
</dbReference>
<keyword evidence="1" id="KW-0677">Repeat</keyword>
<evidence type="ECO:0000313" key="4">
    <source>
        <dbReference type="EMBL" id="ORX81654.1"/>
    </source>
</evidence>
<evidence type="ECO:0000256" key="1">
    <source>
        <dbReference type="ARBA" id="ARBA00022737"/>
    </source>
</evidence>
<feature type="non-terminal residue" evidence="4">
    <location>
        <position position="119"/>
    </location>
</feature>
<gene>
    <name evidence="4" type="ORF">BCR32DRAFT_188193</name>
</gene>
<organism evidence="4 5">
    <name type="scientific">Anaeromyces robustus</name>
    <dbReference type="NCBI Taxonomy" id="1754192"/>
    <lineage>
        <taxon>Eukaryota</taxon>
        <taxon>Fungi</taxon>
        <taxon>Fungi incertae sedis</taxon>
        <taxon>Chytridiomycota</taxon>
        <taxon>Chytridiomycota incertae sedis</taxon>
        <taxon>Neocallimastigomycetes</taxon>
        <taxon>Neocallimastigales</taxon>
        <taxon>Neocallimastigaceae</taxon>
        <taxon>Anaeromyces</taxon>
    </lineage>
</organism>
<keyword evidence="5" id="KW-1185">Reference proteome</keyword>
<dbReference type="EMBL" id="MCFG01000114">
    <property type="protein sequence ID" value="ORX81654.1"/>
    <property type="molecule type" value="Genomic_DNA"/>
</dbReference>
<name>A0A1Y1X8I9_9FUNG</name>
<protein>
    <submittedName>
        <fullName evidence="4">Ankyrin</fullName>
    </submittedName>
</protein>
<keyword evidence="2 3" id="KW-0040">ANK repeat</keyword>
<sequence>AINKKNTNIINYLIDQGADINIKNTDGDTPLIIATKKNYMECCEKLISNDVDVHCKDISGNTPLMIAIKNENYGLTQLLIGNSCINDENKLGETPLYLSIIHNSIEIRNLLIKHGANIN</sequence>
<feature type="non-terminal residue" evidence="4">
    <location>
        <position position="1"/>
    </location>
</feature>